<evidence type="ECO:0000256" key="4">
    <source>
        <dbReference type="ARBA" id="ARBA00023163"/>
    </source>
</evidence>
<evidence type="ECO:0000259" key="5">
    <source>
        <dbReference type="Pfam" id="PF04198"/>
    </source>
</evidence>
<evidence type="ECO:0000259" key="6">
    <source>
        <dbReference type="Pfam" id="PF12802"/>
    </source>
</evidence>
<gene>
    <name evidence="7" type="ORF">ACFSDE_11805</name>
</gene>
<keyword evidence="8" id="KW-1185">Reference proteome</keyword>
<dbReference type="Proteomes" id="UP001597351">
    <property type="component" value="Unassembled WGS sequence"/>
</dbReference>
<dbReference type="InterPro" id="IPR000835">
    <property type="entry name" value="HTH_MarR-typ"/>
</dbReference>
<keyword evidence="2" id="KW-0805">Transcription regulation</keyword>
<feature type="domain" description="Sugar-binding" evidence="5">
    <location>
        <begin position="63"/>
        <end position="315"/>
    </location>
</feature>
<evidence type="ECO:0000256" key="2">
    <source>
        <dbReference type="ARBA" id="ARBA00023015"/>
    </source>
</evidence>
<dbReference type="RefSeq" id="WP_343918618.1">
    <property type="nucleotide sequence ID" value="NZ_BAAAJT010000002.1"/>
</dbReference>
<proteinExistence type="inferred from homology"/>
<dbReference type="PANTHER" id="PTHR34294:SF1">
    <property type="entry name" value="TRANSCRIPTIONAL REGULATOR LSRR"/>
    <property type="match status" value="1"/>
</dbReference>
<dbReference type="EMBL" id="JBHUGD010000003">
    <property type="protein sequence ID" value="MFD1947477.1"/>
    <property type="molecule type" value="Genomic_DNA"/>
</dbReference>
<dbReference type="InterPro" id="IPR007324">
    <property type="entry name" value="Sugar-bd_dom_put"/>
</dbReference>
<evidence type="ECO:0000313" key="7">
    <source>
        <dbReference type="EMBL" id="MFD1947477.1"/>
    </source>
</evidence>
<dbReference type="Gene3D" id="3.40.50.1360">
    <property type="match status" value="1"/>
</dbReference>
<protein>
    <submittedName>
        <fullName evidence="7">Sugar-binding transcriptional regulator</fullName>
    </submittedName>
</protein>
<dbReference type="InterPro" id="IPR051054">
    <property type="entry name" value="SorC_transcr_regulators"/>
</dbReference>
<reference evidence="8" key="1">
    <citation type="journal article" date="2019" name="Int. J. Syst. Evol. Microbiol.">
        <title>The Global Catalogue of Microorganisms (GCM) 10K type strain sequencing project: providing services to taxonomists for standard genome sequencing and annotation.</title>
        <authorList>
            <consortium name="The Broad Institute Genomics Platform"/>
            <consortium name="The Broad Institute Genome Sequencing Center for Infectious Disease"/>
            <person name="Wu L."/>
            <person name="Ma J."/>
        </authorList>
    </citation>
    <scope>NUCLEOTIDE SEQUENCE [LARGE SCALE GENOMIC DNA]</scope>
    <source>
        <strain evidence="8">CGMCC 1.12477</strain>
    </source>
</reference>
<dbReference type="SUPFAM" id="SSF46689">
    <property type="entry name" value="Homeodomain-like"/>
    <property type="match status" value="1"/>
</dbReference>
<sequence length="330" mass="34899">MPTPRTPETLLAAARLYYLQGRSQAEVAQALGTSRSNVSRMLAEAQRQGIVEIKINDPGGRVHELEEQLEQRFGLRDVRVAHGAGAGVRLEDQVGVQASRLLLENLKDSMTVALSWGHALQSMVYATTGDDTHSGVTLVQLVGGLSSIRNEISGQELVRELAVRLGAGYRFLHAPATLESSVARDALLSETSIADALETATRADLAVVGIGTPTHGSSSAILDALRLEDDEAEHFWAQQPVGDVAARYYTASGKAVRGAVEEHVMAVTLDDLIAIPHVIGVAYGRAKAPGVLGALRGHIIDSLVCDEGLARHLLSDELSTASPVPTTGGA</sequence>
<dbReference type="InterPro" id="IPR037171">
    <property type="entry name" value="NagB/RpiA_transferase-like"/>
</dbReference>
<keyword evidence="3" id="KW-0238">DNA-binding</keyword>
<keyword evidence="4" id="KW-0804">Transcription</keyword>
<accession>A0ABW4TLD3</accession>
<dbReference type="InterPro" id="IPR036388">
    <property type="entry name" value="WH-like_DNA-bd_sf"/>
</dbReference>
<organism evidence="7 8">
    <name type="scientific">Nocardioides aestuarii</name>
    <dbReference type="NCBI Taxonomy" id="252231"/>
    <lineage>
        <taxon>Bacteria</taxon>
        <taxon>Bacillati</taxon>
        <taxon>Actinomycetota</taxon>
        <taxon>Actinomycetes</taxon>
        <taxon>Propionibacteriales</taxon>
        <taxon>Nocardioidaceae</taxon>
        <taxon>Nocardioides</taxon>
    </lineage>
</organism>
<name>A0ABW4TLD3_9ACTN</name>
<dbReference type="Pfam" id="PF04198">
    <property type="entry name" value="Sugar-bind"/>
    <property type="match status" value="1"/>
</dbReference>
<evidence type="ECO:0000256" key="3">
    <source>
        <dbReference type="ARBA" id="ARBA00023125"/>
    </source>
</evidence>
<comment type="similarity">
    <text evidence="1">Belongs to the SorC transcriptional regulatory family.</text>
</comment>
<evidence type="ECO:0000313" key="8">
    <source>
        <dbReference type="Proteomes" id="UP001597351"/>
    </source>
</evidence>
<dbReference type="PANTHER" id="PTHR34294">
    <property type="entry name" value="TRANSCRIPTIONAL REGULATOR-RELATED"/>
    <property type="match status" value="1"/>
</dbReference>
<dbReference type="Pfam" id="PF12802">
    <property type="entry name" value="MarR_2"/>
    <property type="match status" value="1"/>
</dbReference>
<dbReference type="Gene3D" id="1.10.10.10">
    <property type="entry name" value="Winged helix-like DNA-binding domain superfamily/Winged helix DNA-binding domain"/>
    <property type="match status" value="1"/>
</dbReference>
<comment type="caution">
    <text evidence="7">The sequence shown here is derived from an EMBL/GenBank/DDBJ whole genome shotgun (WGS) entry which is preliminary data.</text>
</comment>
<dbReference type="InterPro" id="IPR009057">
    <property type="entry name" value="Homeodomain-like_sf"/>
</dbReference>
<feature type="domain" description="HTH marR-type" evidence="6">
    <location>
        <begin position="17"/>
        <end position="61"/>
    </location>
</feature>
<dbReference type="SUPFAM" id="SSF100950">
    <property type="entry name" value="NagB/RpiA/CoA transferase-like"/>
    <property type="match status" value="1"/>
</dbReference>
<evidence type="ECO:0000256" key="1">
    <source>
        <dbReference type="ARBA" id="ARBA00010466"/>
    </source>
</evidence>